<feature type="domain" description="Protein-tyrosine-phosphatase-like N-terminal" evidence="1">
    <location>
        <begin position="21"/>
        <end position="75"/>
    </location>
</feature>
<dbReference type="Gene3D" id="1.10.8.1060">
    <property type="entry name" value="Corynebacterium glutamicum thioredoxin-dependent arsenate reductase, N-terminal domain"/>
    <property type="match status" value="1"/>
</dbReference>
<comment type="caution">
    <text evidence="2">The sequence shown here is derived from an EMBL/GenBank/DDBJ whole genome shotgun (WGS) entry which is preliminary data.</text>
</comment>
<dbReference type="InterPro" id="IPR048716">
    <property type="entry name" value="Phosphatase-like_N"/>
</dbReference>
<evidence type="ECO:0000313" key="2">
    <source>
        <dbReference type="EMBL" id="RAK34565.1"/>
    </source>
</evidence>
<evidence type="ECO:0000313" key="3">
    <source>
        <dbReference type="Proteomes" id="UP000249341"/>
    </source>
</evidence>
<accession>A0A327Z875</accession>
<organism evidence="2 3">
    <name type="scientific">Actinoplanes lutulentus</name>
    <dbReference type="NCBI Taxonomy" id="1287878"/>
    <lineage>
        <taxon>Bacteria</taxon>
        <taxon>Bacillati</taxon>
        <taxon>Actinomycetota</taxon>
        <taxon>Actinomycetes</taxon>
        <taxon>Micromonosporales</taxon>
        <taxon>Micromonosporaceae</taxon>
        <taxon>Actinoplanes</taxon>
    </lineage>
</organism>
<name>A0A327Z875_9ACTN</name>
<proteinExistence type="predicted"/>
<evidence type="ECO:0000259" key="1">
    <source>
        <dbReference type="Pfam" id="PF21234"/>
    </source>
</evidence>
<dbReference type="Proteomes" id="UP000249341">
    <property type="component" value="Unassembled WGS sequence"/>
</dbReference>
<dbReference type="AlphaFoldDB" id="A0A327Z875"/>
<reference evidence="2 3" key="1">
    <citation type="submission" date="2018-06" db="EMBL/GenBank/DDBJ databases">
        <title>Genomic Encyclopedia of Type Strains, Phase III (KMG-III): the genomes of soil and plant-associated and newly described type strains.</title>
        <authorList>
            <person name="Whitman W."/>
        </authorList>
    </citation>
    <scope>NUCLEOTIDE SEQUENCE [LARGE SCALE GENOMIC DNA]</scope>
    <source>
        <strain evidence="2 3">CGMCC 4.7090</strain>
    </source>
</reference>
<dbReference type="NCBIfam" id="NF046112">
    <property type="entry name" value="MSMEG_6209_Nter"/>
    <property type="match status" value="1"/>
</dbReference>
<dbReference type="Pfam" id="PF21234">
    <property type="entry name" value="Phosphatase-like_N"/>
    <property type="match status" value="1"/>
</dbReference>
<gene>
    <name evidence="2" type="ORF">B0I29_111167</name>
</gene>
<dbReference type="EMBL" id="QLMJ01000011">
    <property type="protein sequence ID" value="RAK34565.1"/>
    <property type="molecule type" value="Genomic_DNA"/>
</dbReference>
<protein>
    <recommendedName>
        <fullName evidence="1">Protein-tyrosine-phosphatase-like N-terminal domain-containing protein</fullName>
    </recommendedName>
</protein>
<keyword evidence="3" id="KW-1185">Reference proteome</keyword>
<sequence>MGCVMTEPAGSDGIVDPEIALKREVETLAQRFPDVERADLDERVHEAYDKLKDEATIDSHLVAMTENRVTEDLRAEGETVHVRGEDAG</sequence>